<feature type="transmembrane region" description="Helical" evidence="7">
    <location>
        <begin position="140"/>
        <end position="161"/>
    </location>
</feature>
<dbReference type="PANTHER" id="PTHR24221">
    <property type="entry name" value="ATP-BINDING CASSETTE SUB-FAMILY B"/>
    <property type="match status" value="1"/>
</dbReference>
<dbReference type="InterPro" id="IPR011527">
    <property type="entry name" value="ABC1_TM_dom"/>
</dbReference>
<dbReference type="OrthoDB" id="5288404at2"/>
<proteinExistence type="predicted"/>
<feature type="transmembrane region" description="Helical" evidence="7">
    <location>
        <begin position="14"/>
        <end position="35"/>
    </location>
</feature>
<organism evidence="10 11">
    <name type="scientific">Acidomonas methanolica NBRC 104435</name>
    <dbReference type="NCBI Taxonomy" id="1231351"/>
    <lineage>
        <taxon>Bacteria</taxon>
        <taxon>Pseudomonadati</taxon>
        <taxon>Pseudomonadota</taxon>
        <taxon>Alphaproteobacteria</taxon>
        <taxon>Acetobacterales</taxon>
        <taxon>Acetobacteraceae</taxon>
        <taxon>Acidomonas</taxon>
    </lineage>
</organism>
<feature type="transmembrane region" description="Helical" evidence="7">
    <location>
        <begin position="252"/>
        <end position="276"/>
    </location>
</feature>
<keyword evidence="5 7" id="KW-1133">Transmembrane helix</keyword>
<keyword evidence="2 7" id="KW-0812">Transmembrane</keyword>
<feature type="transmembrane region" description="Helical" evidence="7">
    <location>
        <begin position="282"/>
        <end position="309"/>
    </location>
</feature>
<reference evidence="11" key="1">
    <citation type="journal article" date="2014" name="FEMS Microbiol. Lett.">
        <title>Draft Genomic DNA Sequence of the Facultatively Methylotrophic Bacterium Acidomonas methanolica type strain MB58.</title>
        <authorList>
            <person name="Higashiura N."/>
            <person name="Hadano H."/>
            <person name="Hirakawa H."/>
            <person name="Matsutani M."/>
            <person name="Takabe S."/>
            <person name="Matsushita K."/>
            <person name="Azuma Y."/>
        </authorList>
    </citation>
    <scope>NUCLEOTIDE SEQUENCE [LARGE SCALE GENOMIC DNA]</scope>
    <source>
        <strain evidence="11">MB58</strain>
    </source>
</reference>
<dbReference type="SUPFAM" id="SSF52540">
    <property type="entry name" value="P-loop containing nucleoside triphosphate hydrolases"/>
    <property type="match status" value="1"/>
</dbReference>
<gene>
    <name evidence="10" type="ORF">Amme_018_016</name>
</gene>
<feature type="domain" description="ABC transporter" evidence="8">
    <location>
        <begin position="340"/>
        <end position="563"/>
    </location>
</feature>
<keyword evidence="6 7" id="KW-0472">Membrane</keyword>
<dbReference type="Pfam" id="PF00005">
    <property type="entry name" value="ABC_tran"/>
    <property type="match status" value="1"/>
</dbReference>
<dbReference type="SMART" id="SM00382">
    <property type="entry name" value="AAA"/>
    <property type="match status" value="1"/>
</dbReference>
<evidence type="ECO:0000256" key="5">
    <source>
        <dbReference type="ARBA" id="ARBA00022989"/>
    </source>
</evidence>
<dbReference type="GO" id="GO:0140359">
    <property type="term" value="F:ABC-type transporter activity"/>
    <property type="evidence" value="ECO:0007669"/>
    <property type="project" value="InterPro"/>
</dbReference>
<evidence type="ECO:0000256" key="3">
    <source>
        <dbReference type="ARBA" id="ARBA00022741"/>
    </source>
</evidence>
<evidence type="ECO:0000256" key="7">
    <source>
        <dbReference type="SAM" id="Phobius"/>
    </source>
</evidence>
<evidence type="ECO:0000313" key="11">
    <source>
        <dbReference type="Proteomes" id="UP000019760"/>
    </source>
</evidence>
<feature type="transmembrane region" description="Helical" evidence="7">
    <location>
        <begin position="167"/>
        <end position="185"/>
    </location>
</feature>
<comment type="caution">
    <text evidence="10">The sequence shown here is derived from an EMBL/GenBank/DDBJ whole genome shotgun (WGS) entry which is preliminary data.</text>
</comment>
<evidence type="ECO:0000313" key="10">
    <source>
        <dbReference type="EMBL" id="GAJ28291.1"/>
    </source>
</evidence>
<protein>
    <submittedName>
        <fullName evidence="10">ABC transporter cysteine exporter CydCD</fullName>
    </submittedName>
</protein>
<dbReference type="PROSITE" id="PS00211">
    <property type="entry name" value="ABC_TRANSPORTER_1"/>
    <property type="match status" value="1"/>
</dbReference>
<dbReference type="EMBL" id="BAND01000018">
    <property type="protein sequence ID" value="GAJ28291.1"/>
    <property type="molecule type" value="Genomic_DNA"/>
</dbReference>
<evidence type="ECO:0000259" key="9">
    <source>
        <dbReference type="PROSITE" id="PS50929"/>
    </source>
</evidence>
<dbReference type="PROSITE" id="PS50893">
    <property type="entry name" value="ABC_TRANSPORTER_2"/>
    <property type="match status" value="1"/>
</dbReference>
<dbReference type="InterPro" id="IPR027417">
    <property type="entry name" value="P-loop_NTPase"/>
</dbReference>
<dbReference type="RefSeq" id="WP_042056732.1">
    <property type="nucleotide sequence ID" value="NZ_BAND01000018.1"/>
</dbReference>
<evidence type="ECO:0000256" key="2">
    <source>
        <dbReference type="ARBA" id="ARBA00022692"/>
    </source>
</evidence>
<dbReference type="PROSITE" id="PS50929">
    <property type="entry name" value="ABC_TM1F"/>
    <property type="match status" value="1"/>
</dbReference>
<keyword evidence="11" id="KW-1185">Reference proteome</keyword>
<evidence type="ECO:0000256" key="1">
    <source>
        <dbReference type="ARBA" id="ARBA00004651"/>
    </source>
</evidence>
<dbReference type="InterPro" id="IPR036640">
    <property type="entry name" value="ABC1_TM_sf"/>
</dbReference>
<dbReference type="PANTHER" id="PTHR24221:SF654">
    <property type="entry name" value="ATP-BINDING CASSETTE SUB-FAMILY B MEMBER 6"/>
    <property type="match status" value="1"/>
</dbReference>
<name>A0A023D3B2_ACIMT</name>
<dbReference type="InterPro" id="IPR003439">
    <property type="entry name" value="ABC_transporter-like_ATP-bd"/>
</dbReference>
<feature type="transmembrane region" description="Helical" evidence="7">
    <location>
        <begin position="41"/>
        <end position="64"/>
    </location>
</feature>
<dbReference type="GO" id="GO:0005524">
    <property type="term" value="F:ATP binding"/>
    <property type="evidence" value="ECO:0007669"/>
    <property type="project" value="UniProtKB-KW"/>
</dbReference>
<reference evidence="10 11" key="2">
    <citation type="journal article" date="2014" name="FEMS Microbiol. Lett.">
        <title>Draft genomic DNA sequence of the facultatively methylotrophic bacterium Acidomonas methanolica type strain MB58.</title>
        <authorList>
            <person name="Higashiura N."/>
            <person name="Hadano H."/>
            <person name="Hirakawa H."/>
            <person name="Matsutani M."/>
            <person name="Takabe S."/>
            <person name="Matsushita K."/>
            <person name="Azuma Y."/>
        </authorList>
    </citation>
    <scope>NUCLEOTIDE SEQUENCE [LARGE SCALE GENOMIC DNA]</scope>
    <source>
        <strain evidence="10 11">MB58</strain>
    </source>
</reference>
<sequence>MTTRDFLGRLGRPFAGLIGAGLGLAVLAALSNWLLLAVAGWFLAATAVAGLGSAAVQASFNIVLPAACVRLLAMTRILARYGERLVTHDLALRQSGLVQSWLFGRIARIGSVRMAAYRGGDLLHRCVSDSDAIGRGWLDVVMPLAVACVMAIAGLAAASAFDARCALLLAVALLGMGVVWPVCLLRRQSGDTERLEALRIEDQAALVALLDGFETLLIERGGEALAAEITGRAAQAQGCADRIAGRQTLHGTMVVCVAALTAMGVALLGSATFHAGAGTGAAFLPMLALGALAVFDPLIPVGASCAALVRLRLAVARLSGMETPAATPETDRAIAVPETIALDHVTVRHAEQGDAVLSGASFVLRREEPTVLTGPSGSGKSTVLATLMGQIVPDQGAVLLDGHDAAGCDTRARASVVAAVPQRTHLFHDTLRANMRLAVPEAEDDAIWEALHAAQLGPLVRSWPEGLDTLLGAAGPGEAGVRLSGGESRRLAVAQALLRRKPWLVLDEATVGLDADTERRVLDALDTLPWHPGIFHLAHRSAVQARAFHVLRLENGSIAPVRPP</sequence>
<accession>A0A023D3B2</accession>
<evidence type="ECO:0000256" key="6">
    <source>
        <dbReference type="ARBA" id="ARBA00023136"/>
    </source>
</evidence>
<dbReference type="InterPro" id="IPR017871">
    <property type="entry name" value="ABC_transporter-like_CS"/>
</dbReference>
<feature type="domain" description="ABC transmembrane type-1" evidence="9">
    <location>
        <begin position="15"/>
        <end position="289"/>
    </location>
</feature>
<dbReference type="InterPro" id="IPR003593">
    <property type="entry name" value="AAA+_ATPase"/>
</dbReference>
<evidence type="ECO:0000256" key="4">
    <source>
        <dbReference type="ARBA" id="ARBA00022840"/>
    </source>
</evidence>
<keyword evidence="3" id="KW-0547">Nucleotide-binding</keyword>
<dbReference type="GO" id="GO:0016887">
    <property type="term" value="F:ATP hydrolysis activity"/>
    <property type="evidence" value="ECO:0007669"/>
    <property type="project" value="InterPro"/>
</dbReference>
<dbReference type="GO" id="GO:0005886">
    <property type="term" value="C:plasma membrane"/>
    <property type="evidence" value="ECO:0007669"/>
    <property type="project" value="UniProtKB-SubCell"/>
</dbReference>
<evidence type="ECO:0000259" key="8">
    <source>
        <dbReference type="PROSITE" id="PS50893"/>
    </source>
</evidence>
<dbReference type="AlphaFoldDB" id="A0A023D3B2"/>
<comment type="subcellular location">
    <subcellularLocation>
        <location evidence="1">Cell membrane</location>
        <topology evidence="1">Multi-pass membrane protein</topology>
    </subcellularLocation>
</comment>
<dbReference type="Proteomes" id="UP000019760">
    <property type="component" value="Unassembled WGS sequence"/>
</dbReference>
<dbReference type="InterPro" id="IPR039421">
    <property type="entry name" value="Type_1_exporter"/>
</dbReference>
<dbReference type="SUPFAM" id="SSF90123">
    <property type="entry name" value="ABC transporter transmembrane region"/>
    <property type="match status" value="1"/>
</dbReference>
<keyword evidence="4" id="KW-0067">ATP-binding</keyword>
<dbReference type="Gene3D" id="3.40.50.300">
    <property type="entry name" value="P-loop containing nucleotide triphosphate hydrolases"/>
    <property type="match status" value="1"/>
</dbReference>
<dbReference type="Gene3D" id="1.20.1560.10">
    <property type="entry name" value="ABC transporter type 1, transmembrane domain"/>
    <property type="match status" value="1"/>
</dbReference>